<dbReference type="InterPro" id="IPR011050">
    <property type="entry name" value="Pectin_lyase_fold/virulence"/>
</dbReference>
<dbReference type="Gene3D" id="2.160.20.10">
    <property type="entry name" value="Single-stranded right-handed beta-helix, Pectin lyase-like"/>
    <property type="match status" value="2"/>
</dbReference>
<evidence type="ECO:0000313" key="1">
    <source>
        <dbReference type="EMBL" id="QDU66781.1"/>
    </source>
</evidence>
<keyword evidence="1" id="KW-0456">Lyase</keyword>
<dbReference type="Proteomes" id="UP000316921">
    <property type="component" value="Chromosome"/>
</dbReference>
<gene>
    <name evidence="1" type="ORF">Pla133_18570</name>
</gene>
<proteinExistence type="predicted"/>
<keyword evidence="2" id="KW-1185">Reference proteome</keyword>
<name>A0A518BII1_9BACT</name>
<dbReference type="InterPro" id="IPR012334">
    <property type="entry name" value="Pectin_lyas_fold"/>
</dbReference>
<dbReference type="SUPFAM" id="SSF51126">
    <property type="entry name" value="Pectin lyase-like"/>
    <property type="match status" value="1"/>
</dbReference>
<accession>A0A518BII1</accession>
<dbReference type="RefSeq" id="WP_145064590.1">
    <property type="nucleotide sequence ID" value="NZ_CP036287.1"/>
</dbReference>
<dbReference type="InterPro" id="IPR006626">
    <property type="entry name" value="PbH1"/>
</dbReference>
<dbReference type="KEGG" id="pbap:Pla133_18570"/>
<dbReference type="SMART" id="SM00710">
    <property type="entry name" value="PbH1"/>
    <property type="match status" value="5"/>
</dbReference>
<organism evidence="1 2">
    <name type="scientific">Engelhardtia mirabilis</name>
    <dbReference type="NCBI Taxonomy" id="2528011"/>
    <lineage>
        <taxon>Bacteria</taxon>
        <taxon>Pseudomonadati</taxon>
        <taxon>Planctomycetota</taxon>
        <taxon>Planctomycetia</taxon>
        <taxon>Planctomycetia incertae sedis</taxon>
        <taxon>Engelhardtia</taxon>
    </lineage>
</organism>
<dbReference type="EMBL" id="CP036287">
    <property type="protein sequence ID" value="QDU66781.1"/>
    <property type="molecule type" value="Genomic_DNA"/>
</dbReference>
<reference evidence="1 2" key="1">
    <citation type="submission" date="2019-02" db="EMBL/GenBank/DDBJ databases">
        <title>Deep-cultivation of Planctomycetes and their phenomic and genomic characterization uncovers novel biology.</title>
        <authorList>
            <person name="Wiegand S."/>
            <person name="Jogler M."/>
            <person name="Boedeker C."/>
            <person name="Pinto D."/>
            <person name="Vollmers J."/>
            <person name="Rivas-Marin E."/>
            <person name="Kohn T."/>
            <person name="Peeters S.H."/>
            <person name="Heuer A."/>
            <person name="Rast P."/>
            <person name="Oberbeckmann S."/>
            <person name="Bunk B."/>
            <person name="Jeske O."/>
            <person name="Meyerdierks A."/>
            <person name="Storesund J.E."/>
            <person name="Kallscheuer N."/>
            <person name="Luecker S."/>
            <person name="Lage O.M."/>
            <person name="Pohl T."/>
            <person name="Merkel B.J."/>
            <person name="Hornburger P."/>
            <person name="Mueller R.-W."/>
            <person name="Bruemmer F."/>
            <person name="Labrenz M."/>
            <person name="Spormann A.M."/>
            <person name="Op den Camp H."/>
            <person name="Overmann J."/>
            <person name="Amann R."/>
            <person name="Jetten M.S.M."/>
            <person name="Mascher T."/>
            <person name="Medema M.H."/>
            <person name="Devos D.P."/>
            <person name="Kaster A.-K."/>
            <person name="Ovreas L."/>
            <person name="Rohde M."/>
            <person name="Galperin M.Y."/>
            <person name="Jogler C."/>
        </authorList>
    </citation>
    <scope>NUCLEOTIDE SEQUENCE [LARGE SCALE GENOMIC DNA]</scope>
    <source>
        <strain evidence="1 2">Pla133</strain>
    </source>
</reference>
<dbReference type="AlphaFoldDB" id="A0A518BII1"/>
<dbReference type="GO" id="GO:0016829">
    <property type="term" value="F:lyase activity"/>
    <property type="evidence" value="ECO:0007669"/>
    <property type="project" value="UniProtKB-KW"/>
</dbReference>
<protein>
    <submittedName>
        <fullName evidence="1">Pectate lyase superfamily protein</fullName>
    </submittedName>
</protein>
<sequence>MLSLPLAILALTQSGPPPQPGNGVAFFVDTFGATPNDDSDDDAIAIRQAIDAASSTDDDVIVVFSDGVYHLKSAAPSGGTCGAHAQAFEIGSGFDPAYVADSFHFSGNGAEFVMVDGPDFCVEGLGQKSMADLSFIQVRVAENFKASDFSLDYLDSAGDPVTSTMATIIAEANNVLVPGSNPPKYVSTTDVQILAGYGPPEVGSFSNYSFNVVIDPATLSVKPSCGNRSVGLIETIDAPTGQYRLYHQNMDPGFDQAAVGDLIKIPRPQIGTQVAIRVVRSTGVVIEDVTVHSAPFFALHFIGTTDTVVEGVSIVPGPTPALATIPRLFSANRDGIHFQSPRGVVEVVNCEITHTGDDAIAIHGAGLIVDGIGADPHDLIVDTQVLGGGAGPMVGDSLRAFFDSPTPGGDTYTDLTVTASAYLSGSTFAISTAPALSWGVGTWMENFDAMGVGYLVSGNTCSEIAGRGTMIHSGPGTIFGNSIDHTVGTGIAVHSAIYNTTTDAPIAGVPRGVTIDGNYVTHAALREGPEDFYRGAISVYHTTTKKQPQNWTSADLIQNAVITGNVMRSTHGPDLLISNTTTATVVGNTFLLSNVQPLGVTDSFRMANLASLVDLEWVDQIHFSGNHVHAWGNPGGTIVAERNTSSVSPSPASGGFTIH</sequence>
<evidence type="ECO:0000313" key="2">
    <source>
        <dbReference type="Proteomes" id="UP000316921"/>
    </source>
</evidence>